<dbReference type="Proteomes" id="UP000254939">
    <property type="component" value="Unassembled WGS sequence"/>
</dbReference>
<name>A0A370KUV6_9HYPH</name>
<keyword evidence="1" id="KW-0472">Membrane</keyword>
<organism evidence="2 3">
    <name type="scientific">Rhizobium grahamii</name>
    <dbReference type="NCBI Taxonomy" id="1120045"/>
    <lineage>
        <taxon>Bacteria</taxon>
        <taxon>Pseudomonadati</taxon>
        <taxon>Pseudomonadota</taxon>
        <taxon>Alphaproteobacteria</taxon>
        <taxon>Hyphomicrobiales</taxon>
        <taxon>Rhizobiaceae</taxon>
        <taxon>Rhizobium/Agrobacterium group</taxon>
        <taxon>Rhizobium</taxon>
    </lineage>
</organism>
<feature type="transmembrane region" description="Helical" evidence="1">
    <location>
        <begin position="46"/>
        <end position="66"/>
    </location>
</feature>
<evidence type="ECO:0000313" key="3">
    <source>
        <dbReference type="Proteomes" id="UP000254939"/>
    </source>
</evidence>
<feature type="transmembrane region" description="Helical" evidence="1">
    <location>
        <begin position="156"/>
        <end position="180"/>
    </location>
</feature>
<comment type="caution">
    <text evidence="2">The sequence shown here is derived from an EMBL/GenBank/DDBJ whole genome shotgun (WGS) entry which is preliminary data.</text>
</comment>
<feature type="transmembrane region" description="Helical" evidence="1">
    <location>
        <begin position="131"/>
        <end position="150"/>
    </location>
</feature>
<protein>
    <recommendedName>
        <fullName evidence="4">HdeD family acid-resistance protein</fullName>
    </recommendedName>
</protein>
<dbReference type="PANTHER" id="PTHR34989:SF1">
    <property type="entry name" value="PROTEIN HDED"/>
    <property type="match status" value="1"/>
</dbReference>
<dbReference type="GO" id="GO:0005886">
    <property type="term" value="C:plasma membrane"/>
    <property type="evidence" value="ECO:0007669"/>
    <property type="project" value="TreeGrafter"/>
</dbReference>
<dbReference type="OrthoDB" id="9815400at2"/>
<proteinExistence type="predicted"/>
<reference evidence="2 3" key="1">
    <citation type="submission" date="2017-03" db="EMBL/GenBank/DDBJ databases">
        <title>Genome analysis of Rhizobial strains effectives or ineffectives for nitrogen fixation isolated from bean seeds.</title>
        <authorList>
            <person name="Peralta H."/>
            <person name="Aguilar-Vera A."/>
            <person name="Mora Y."/>
            <person name="Vargas-Lagunas C."/>
            <person name="Girard L."/>
            <person name="Mora J."/>
        </authorList>
    </citation>
    <scope>NUCLEOTIDE SEQUENCE [LARGE SCALE GENOMIC DNA]</scope>
    <source>
        <strain evidence="2 3">CCGM3</strain>
    </source>
</reference>
<evidence type="ECO:0008006" key="4">
    <source>
        <dbReference type="Google" id="ProtNLM"/>
    </source>
</evidence>
<dbReference type="EMBL" id="NAAC01000005">
    <property type="protein sequence ID" value="RDJ14883.1"/>
    <property type="molecule type" value="Genomic_DNA"/>
</dbReference>
<feature type="transmembrane region" description="Helical" evidence="1">
    <location>
        <begin position="73"/>
        <end position="91"/>
    </location>
</feature>
<evidence type="ECO:0000313" key="2">
    <source>
        <dbReference type="EMBL" id="RDJ14883.1"/>
    </source>
</evidence>
<dbReference type="RefSeq" id="WP_114711892.1">
    <property type="nucleotide sequence ID" value="NZ_KZ857258.1"/>
</dbReference>
<dbReference type="AlphaFoldDB" id="A0A370KUV6"/>
<dbReference type="InterPro" id="IPR005325">
    <property type="entry name" value="DUF308_memb"/>
</dbReference>
<keyword evidence="1" id="KW-0812">Transmembrane</keyword>
<dbReference type="PANTHER" id="PTHR34989">
    <property type="entry name" value="PROTEIN HDED"/>
    <property type="match status" value="1"/>
</dbReference>
<keyword evidence="1" id="KW-1133">Transmembrane helix</keyword>
<sequence length="182" mass="19635">MADMSDRLSFSSLQSKWGWFVALGVLLIACGIIALANVMLATVVSVYYVGVLMLIGGIVYLVHAFQVRTWGQVLVWALSGVLYVLAGFFAFENPLLASAVLTLFLAIALLIAGVFRTWVGLRMRPVKGWGWVLVSGIITALAGVVIATGWPVNSLWILGLFLACDLLIQGWSMLAFGLAVRS</sequence>
<accession>A0A370KUV6</accession>
<dbReference type="PROSITE" id="PS51257">
    <property type="entry name" value="PROKAR_LIPOPROTEIN"/>
    <property type="match status" value="1"/>
</dbReference>
<dbReference type="Pfam" id="PF03729">
    <property type="entry name" value="DUF308"/>
    <property type="match status" value="1"/>
</dbReference>
<feature type="transmembrane region" description="Helical" evidence="1">
    <location>
        <begin position="97"/>
        <end position="119"/>
    </location>
</feature>
<feature type="transmembrane region" description="Helical" evidence="1">
    <location>
        <begin position="20"/>
        <end position="40"/>
    </location>
</feature>
<dbReference type="InterPro" id="IPR052712">
    <property type="entry name" value="Acid_resist_chaperone_HdeD"/>
</dbReference>
<evidence type="ECO:0000256" key="1">
    <source>
        <dbReference type="SAM" id="Phobius"/>
    </source>
</evidence>
<gene>
    <name evidence="2" type="ORF">B5K06_05105</name>
</gene>